<evidence type="ECO:0000256" key="2">
    <source>
        <dbReference type="SAM" id="SignalP"/>
    </source>
</evidence>
<sequence>MQKRIFISGFLFVFLAMSAGAQRKLEPGGMTYLVAAKPNVIIYHDSVFNGVKEFRSLFYRHRDVELITYLERHQSNKITGQVLGFIGTLSTIIGVGTLSNNKTAGWIMIGGGFASTITSGYLLMMGQRNLATAVTLFNRRYRTASLGIGVGGNTAGLVYKF</sequence>
<feature type="signal peptide" evidence="2">
    <location>
        <begin position="1"/>
        <end position="21"/>
    </location>
</feature>
<keyword evidence="1" id="KW-0472">Membrane</keyword>
<feature type="transmembrane region" description="Helical" evidence="1">
    <location>
        <begin position="104"/>
        <end position="123"/>
    </location>
</feature>
<dbReference type="RefSeq" id="WP_161818264.1">
    <property type="nucleotide sequence ID" value="NZ_JAACJS010000012.1"/>
</dbReference>
<protein>
    <submittedName>
        <fullName evidence="3">Uncharacterized protein</fullName>
    </submittedName>
</protein>
<keyword evidence="4" id="KW-1185">Reference proteome</keyword>
<keyword evidence="1" id="KW-0812">Transmembrane</keyword>
<accession>A0ABW9ZSK4</accession>
<keyword evidence="1" id="KW-1133">Transmembrane helix</keyword>
<evidence type="ECO:0000313" key="4">
    <source>
        <dbReference type="Proteomes" id="UP000753802"/>
    </source>
</evidence>
<name>A0ABW9ZSK4_9BACT</name>
<dbReference type="Proteomes" id="UP000753802">
    <property type="component" value="Unassembled WGS sequence"/>
</dbReference>
<reference evidence="3 4" key="1">
    <citation type="submission" date="2020-01" db="EMBL/GenBank/DDBJ databases">
        <title>Genome analysis.</title>
        <authorList>
            <person name="Wu S."/>
            <person name="Wang G."/>
        </authorList>
    </citation>
    <scope>NUCLEOTIDE SEQUENCE [LARGE SCALE GENOMIC DNA]</scope>
    <source>
        <strain evidence="3 4">SYL130</strain>
    </source>
</reference>
<comment type="caution">
    <text evidence="3">The sequence shown here is derived from an EMBL/GenBank/DDBJ whole genome shotgun (WGS) entry which is preliminary data.</text>
</comment>
<evidence type="ECO:0000256" key="1">
    <source>
        <dbReference type="SAM" id="Phobius"/>
    </source>
</evidence>
<keyword evidence="2" id="KW-0732">Signal</keyword>
<evidence type="ECO:0000313" key="3">
    <source>
        <dbReference type="EMBL" id="NCI49944.1"/>
    </source>
</evidence>
<dbReference type="EMBL" id="JAACJS010000012">
    <property type="protein sequence ID" value="NCI49944.1"/>
    <property type="molecule type" value="Genomic_DNA"/>
</dbReference>
<organism evidence="3 4">
    <name type="scientific">Sediminibacterium roseum</name>
    <dbReference type="NCBI Taxonomy" id="1978412"/>
    <lineage>
        <taxon>Bacteria</taxon>
        <taxon>Pseudomonadati</taxon>
        <taxon>Bacteroidota</taxon>
        <taxon>Chitinophagia</taxon>
        <taxon>Chitinophagales</taxon>
        <taxon>Chitinophagaceae</taxon>
        <taxon>Sediminibacterium</taxon>
    </lineage>
</organism>
<proteinExistence type="predicted"/>
<gene>
    <name evidence="3" type="ORF">GWC95_08425</name>
</gene>
<feature type="chain" id="PRO_5046521261" evidence="2">
    <location>
        <begin position="22"/>
        <end position="161"/>
    </location>
</feature>